<evidence type="ECO:0000259" key="2">
    <source>
        <dbReference type="Pfam" id="PF07995"/>
    </source>
</evidence>
<dbReference type="AlphaFoldDB" id="A0AB38YDS5"/>
<evidence type="ECO:0000313" key="3">
    <source>
        <dbReference type="EMBL" id="WLD57327.1"/>
    </source>
</evidence>
<dbReference type="EMBL" id="CP101717">
    <property type="protein sequence ID" value="WLD57327.1"/>
    <property type="molecule type" value="Genomic_DNA"/>
</dbReference>
<feature type="chain" id="PRO_5044307141" evidence="1">
    <location>
        <begin position="27"/>
        <end position="377"/>
    </location>
</feature>
<dbReference type="InterPro" id="IPR011041">
    <property type="entry name" value="Quinoprot_gluc/sorb_DH_b-prop"/>
</dbReference>
<protein>
    <submittedName>
        <fullName evidence="3">PQQ-dependent sugar dehydrogenase</fullName>
    </submittedName>
</protein>
<evidence type="ECO:0000256" key="1">
    <source>
        <dbReference type="SAM" id="SignalP"/>
    </source>
</evidence>
<feature type="signal peptide" evidence="1">
    <location>
        <begin position="1"/>
        <end position="26"/>
    </location>
</feature>
<name>A0AB38YDS5_9GAMM</name>
<dbReference type="PANTHER" id="PTHR19328">
    <property type="entry name" value="HEDGEHOG-INTERACTING PROTEIN"/>
    <property type="match status" value="1"/>
</dbReference>
<gene>
    <name evidence="3" type="ORF">NFC81_11435</name>
</gene>
<reference evidence="3" key="1">
    <citation type="submission" date="2022-07" db="EMBL/GenBank/DDBJ databases">
        <title>Complete genome sequence of Salinispirillum sp. LH10-3-1 capable of multiple carbohydrate inversion isolated from a soda lake.</title>
        <authorList>
            <person name="Liu J."/>
            <person name="Zhai Y."/>
            <person name="Zhang H."/>
            <person name="Yang H."/>
            <person name="Qu J."/>
            <person name="Li J."/>
        </authorList>
    </citation>
    <scope>NUCLEOTIDE SEQUENCE</scope>
    <source>
        <strain evidence="3">LH 10-3-1</strain>
    </source>
</reference>
<keyword evidence="1" id="KW-0732">Signal</keyword>
<dbReference type="Pfam" id="PF07995">
    <property type="entry name" value="GSDH"/>
    <property type="match status" value="1"/>
</dbReference>
<dbReference type="RefSeq" id="WP_304994613.1">
    <property type="nucleotide sequence ID" value="NZ_CP101717.1"/>
</dbReference>
<accession>A0AB38YDS5</accession>
<organism evidence="3">
    <name type="scientific">Salinispirillum sp. LH 10-3-1</name>
    <dbReference type="NCBI Taxonomy" id="2952525"/>
    <lineage>
        <taxon>Bacteria</taxon>
        <taxon>Pseudomonadati</taxon>
        <taxon>Pseudomonadota</taxon>
        <taxon>Gammaproteobacteria</taxon>
        <taxon>Oceanospirillales</taxon>
        <taxon>Saccharospirillaceae</taxon>
        <taxon>Salinispirillum</taxon>
    </lineage>
</organism>
<dbReference type="SUPFAM" id="SSF50952">
    <property type="entry name" value="Soluble quinoprotein glucose dehydrogenase"/>
    <property type="match status" value="1"/>
</dbReference>
<sequence>MHRFFARFTRQTLLVMVAGATALAGAQSHNSGDFRTETLTSGFQFPWSMAFLPDGRMLVTERVGQLRIVNADGILVDQIVTGLPNDIFVSGQAGLKDVVLAPDFGTSRRLFLSYACGTASANSLCLSSAIFEQNSLSDLTEIFRTQPAKSGAAHYGGRLAFLPDDTFVLTTGDGFDYREQAQNRASHLGKLIRLHQDGSVPDDNPFLNDLDTAPEIYSLGHRNPQGIVYDPVRQRLISHEHGPRGGDELNIITAGNNYGWPITSHGVDYTGAQITPFRSRPGMTMPIMTWTPSIAPSGMTLYDGDLFPQWRGDLFITALAGKALHRVRLVNDQVRTEEKLLTELDERLRDVRTGPDGALYVLTDSAIGRLLRLTPVD</sequence>
<dbReference type="Gene3D" id="2.120.10.30">
    <property type="entry name" value="TolB, C-terminal domain"/>
    <property type="match status" value="1"/>
</dbReference>
<dbReference type="InterPro" id="IPR012938">
    <property type="entry name" value="Glc/Sorbosone_DH"/>
</dbReference>
<feature type="domain" description="Glucose/Sorbosone dehydrogenase" evidence="2">
    <location>
        <begin position="44"/>
        <end position="372"/>
    </location>
</feature>
<dbReference type="PANTHER" id="PTHR19328:SF75">
    <property type="entry name" value="ALDOSE SUGAR DEHYDROGENASE YLII"/>
    <property type="match status" value="1"/>
</dbReference>
<dbReference type="InterPro" id="IPR011042">
    <property type="entry name" value="6-blade_b-propeller_TolB-like"/>
</dbReference>
<proteinExistence type="predicted"/>